<evidence type="ECO:0000313" key="3">
    <source>
        <dbReference type="Proteomes" id="UP000321393"/>
    </source>
</evidence>
<dbReference type="Pfam" id="PF08284">
    <property type="entry name" value="RVP_2"/>
    <property type="match status" value="1"/>
</dbReference>
<accession>A0A5D3CA67</accession>
<reference evidence="3 4" key="1">
    <citation type="submission" date="2019-08" db="EMBL/GenBank/DDBJ databases">
        <title>Draft genome sequences of two oriental melons (Cucumis melo L. var makuwa).</title>
        <authorList>
            <person name="Kwon S.-Y."/>
        </authorList>
    </citation>
    <scope>NUCLEOTIDE SEQUENCE [LARGE SCALE GENOMIC DNA]</scope>
    <source>
        <strain evidence="4">cv. Chang Bougi</strain>
        <strain evidence="3">cv. SW 3</strain>
        <tissue evidence="2">Leaf</tissue>
    </source>
</reference>
<gene>
    <name evidence="2" type="ORF">E5676_scaffold383G00030</name>
    <name evidence="1" type="ORF">E6C27_scaffold163G001040</name>
</gene>
<evidence type="ECO:0000313" key="4">
    <source>
        <dbReference type="Proteomes" id="UP000321947"/>
    </source>
</evidence>
<protein>
    <submittedName>
        <fullName evidence="2">Gag protease polyprotein</fullName>
    </submittedName>
</protein>
<dbReference type="EMBL" id="SSTD01012164">
    <property type="protein sequence ID" value="TYK08897.1"/>
    <property type="molecule type" value="Genomic_DNA"/>
</dbReference>
<keyword evidence="2" id="KW-0645">Protease</keyword>
<proteinExistence type="predicted"/>
<dbReference type="EMBL" id="SSTE01012141">
    <property type="protein sequence ID" value="KAA0049639.1"/>
    <property type="molecule type" value="Genomic_DNA"/>
</dbReference>
<comment type="caution">
    <text evidence="2">The sequence shown here is derived from an EMBL/GenBank/DDBJ whole genome shotgun (WGS) entry which is preliminary data.</text>
</comment>
<dbReference type="GO" id="GO:0006508">
    <property type="term" value="P:proteolysis"/>
    <property type="evidence" value="ECO:0007669"/>
    <property type="project" value="UniProtKB-KW"/>
</dbReference>
<dbReference type="Proteomes" id="UP000321947">
    <property type="component" value="Unassembled WGS sequence"/>
</dbReference>
<evidence type="ECO:0000313" key="1">
    <source>
        <dbReference type="EMBL" id="KAA0049639.1"/>
    </source>
</evidence>
<dbReference type="Gene3D" id="2.40.70.10">
    <property type="entry name" value="Acid Proteases"/>
    <property type="match status" value="1"/>
</dbReference>
<dbReference type="OrthoDB" id="437338at2759"/>
<sequence>MFNNKGVSRLVPLGSLILELAMEGEFRGKMKARKRGHLSVDEKCAPTKTSKGAKSKFCGKGGFLKIDSVVDKEAILPNITQMWDLKINHKPCPNLSTSRTSKTKLKLGLAESEDQEGPMTHSKAKNSSHVIIGMDFLTKYHVVLDCSNKEVVLRDLGRFEMKFIGHKKVKLAGIIYVLKVEKLVRKRHNAYLARVMDT</sequence>
<evidence type="ECO:0000313" key="2">
    <source>
        <dbReference type="EMBL" id="TYK08897.1"/>
    </source>
</evidence>
<dbReference type="GO" id="GO:0008233">
    <property type="term" value="F:peptidase activity"/>
    <property type="evidence" value="ECO:0007669"/>
    <property type="project" value="UniProtKB-KW"/>
</dbReference>
<organism evidence="2 4">
    <name type="scientific">Cucumis melo var. makuwa</name>
    <name type="common">Oriental melon</name>
    <dbReference type="NCBI Taxonomy" id="1194695"/>
    <lineage>
        <taxon>Eukaryota</taxon>
        <taxon>Viridiplantae</taxon>
        <taxon>Streptophyta</taxon>
        <taxon>Embryophyta</taxon>
        <taxon>Tracheophyta</taxon>
        <taxon>Spermatophyta</taxon>
        <taxon>Magnoliopsida</taxon>
        <taxon>eudicotyledons</taxon>
        <taxon>Gunneridae</taxon>
        <taxon>Pentapetalae</taxon>
        <taxon>rosids</taxon>
        <taxon>fabids</taxon>
        <taxon>Cucurbitales</taxon>
        <taxon>Cucurbitaceae</taxon>
        <taxon>Benincaseae</taxon>
        <taxon>Cucumis</taxon>
    </lineage>
</organism>
<name>A0A5D3CA67_CUCMM</name>
<dbReference type="AlphaFoldDB" id="A0A5D3CA67"/>
<dbReference type="Proteomes" id="UP000321393">
    <property type="component" value="Unassembled WGS sequence"/>
</dbReference>
<keyword evidence="2" id="KW-0378">Hydrolase</keyword>
<dbReference type="InterPro" id="IPR021109">
    <property type="entry name" value="Peptidase_aspartic_dom_sf"/>
</dbReference>